<sequence length="161" mass="18713">MASKFYKRFLRLASRWPQQPENLQSPNRDASVFLKNEIERIFRKEQNTFDDESCEKRLESLEQIVSNNHLRSFPCNYKAGALALSLEHLRKMNSPQGRFMLGLESQPPGIDLTDRGIFSRLFSKIKLAVNRKGFLKKSPTEFSEIDLDISVLPKPKKELVR</sequence>
<protein>
    <recommendedName>
        <fullName evidence="3">Ubiquinol-cytochrome-c reductase complex assembly factor 2</fullName>
    </recommendedName>
</protein>
<dbReference type="Pfam" id="PF20180">
    <property type="entry name" value="UQCC2_CBP6"/>
    <property type="match status" value="1"/>
</dbReference>
<proteinExistence type="predicted"/>
<reference evidence="1" key="2">
    <citation type="submission" date="2022-06" db="UniProtKB">
        <authorList>
            <consortium name="EnsemblMetazoa"/>
        </authorList>
    </citation>
    <scope>IDENTIFICATION</scope>
</reference>
<evidence type="ECO:0008006" key="3">
    <source>
        <dbReference type="Google" id="ProtNLM"/>
    </source>
</evidence>
<evidence type="ECO:0000313" key="2">
    <source>
        <dbReference type="Proteomes" id="UP000024404"/>
    </source>
</evidence>
<accession>A0A8R1TMF7</accession>
<reference evidence="2" key="1">
    <citation type="submission" date="2013-10" db="EMBL/GenBank/DDBJ databases">
        <title>Genome sequencing of Onchocerca volvulus.</title>
        <authorList>
            <person name="Cotton J."/>
            <person name="Tsai J."/>
            <person name="Stanley E."/>
            <person name="Tracey A."/>
            <person name="Holroyd N."/>
            <person name="Lustigman S."/>
            <person name="Berriman M."/>
        </authorList>
    </citation>
    <scope>NUCLEOTIDE SEQUENCE</scope>
</reference>
<dbReference type="EnsemblMetazoa" id="OVOC12479.1">
    <property type="protein sequence ID" value="OVOC12479.1"/>
    <property type="gene ID" value="WBGene00249288"/>
</dbReference>
<keyword evidence="2" id="KW-1185">Reference proteome</keyword>
<name>A0A8R1TMF7_ONCVO</name>
<dbReference type="AlphaFoldDB" id="A0A8R1TMF7"/>
<dbReference type="OMA" id="YKQYVRI"/>
<dbReference type="Proteomes" id="UP000024404">
    <property type="component" value="Unassembled WGS sequence"/>
</dbReference>
<evidence type="ECO:0000313" key="1">
    <source>
        <dbReference type="EnsemblMetazoa" id="OVOC12479.1"/>
    </source>
</evidence>
<organism evidence="1 2">
    <name type="scientific">Onchocerca volvulus</name>
    <dbReference type="NCBI Taxonomy" id="6282"/>
    <lineage>
        <taxon>Eukaryota</taxon>
        <taxon>Metazoa</taxon>
        <taxon>Ecdysozoa</taxon>
        <taxon>Nematoda</taxon>
        <taxon>Chromadorea</taxon>
        <taxon>Rhabditida</taxon>
        <taxon>Spirurina</taxon>
        <taxon>Spiruromorpha</taxon>
        <taxon>Filarioidea</taxon>
        <taxon>Onchocercidae</taxon>
        <taxon>Onchocerca</taxon>
    </lineage>
</organism>
<dbReference type="EMBL" id="CMVM020000482">
    <property type="status" value="NOT_ANNOTATED_CDS"/>
    <property type="molecule type" value="Genomic_DNA"/>
</dbReference>